<organism evidence="2 3">
    <name type="scientific">Pseudonocardia sediminis</name>
    <dbReference type="NCBI Taxonomy" id="1397368"/>
    <lineage>
        <taxon>Bacteria</taxon>
        <taxon>Bacillati</taxon>
        <taxon>Actinomycetota</taxon>
        <taxon>Actinomycetes</taxon>
        <taxon>Pseudonocardiales</taxon>
        <taxon>Pseudonocardiaceae</taxon>
        <taxon>Pseudonocardia</taxon>
    </lineage>
</organism>
<protein>
    <submittedName>
        <fullName evidence="2">Excisionase family DNA binding protein</fullName>
    </submittedName>
</protein>
<evidence type="ECO:0000313" key="3">
    <source>
        <dbReference type="Proteomes" id="UP000291591"/>
    </source>
</evidence>
<reference evidence="2 3" key="1">
    <citation type="submission" date="2019-02" db="EMBL/GenBank/DDBJ databases">
        <title>Sequencing the genomes of 1000 actinobacteria strains.</title>
        <authorList>
            <person name="Klenk H.-P."/>
        </authorList>
    </citation>
    <scope>NUCLEOTIDE SEQUENCE [LARGE SCALE GENOMIC DNA]</scope>
    <source>
        <strain evidence="2 3">DSM 45779</strain>
    </source>
</reference>
<dbReference type="Pfam" id="PF12728">
    <property type="entry name" value="HTH_17"/>
    <property type="match status" value="1"/>
</dbReference>
<dbReference type="NCBIfam" id="TIGR01764">
    <property type="entry name" value="excise"/>
    <property type="match status" value="1"/>
</dbReference>
<dbReference type="GO" id="GO:0003677">
    <property type="term" value="F:DNA binding"/>
    <property type="evidence" value="ECO:0007669"/>
    <property type="project" value="InterPro"/>
</dbReference>
<dbReference type="RefSeq" id="WP_130291470.1">
    <property type="nucleotide sequence ID" value="NZ_SHKL01000001.1"/>
</dbReference>
<dbReference type="InterPro" id="IPR041657">
    <property type="entry name" value="HTH_17"/>
</dbReference>
<dbReference type="InterPro" id="IPR010093">
    <property type="entry name" value="SinI_DNA-bd"/>
</dbReference>
<comment type="caution">
    <text evidence="2">The sequence shown here is derived from an EMBL/GenBank/DDBJ whole genome shotgun (WGS) entry which is preliminary data.</text>
</comment>
<gene>
    <name evidence="2" type="ORF">EV383_4207</name>
</gene>
<accession>A0A4Q7UYT5</accession>
<evidence type="ECO:0000259" key="1">
    <source>
        <dbReference type="Pfam" id="PF12728"/>
    </source>
</evidence>
<proteinExistence type="predicted"/>
<name>A0A4Q7UYT5_PSEST</name>
<keyword evidence="3" id="KW-1185">Reference proteome</keyword>
<feature type="domain" description="Helix-turn-helix" evidence="1">
    <location>
        <begin position="14"/>
        <end position="61"/>
    </location>
</feature>
<sequence>MTQHDLPSQDPRRFLTVSEVAVELRISRASVYRLLHDGTLGSNRFGKSLRVSRDAVDAYISSSVNGARPAGS</sequence>
<evidence type="ECO:0000313" key="2">
    <source>
        <dbReference type="EMBL" id="RZT87297.1"/>
    </source>
</evidence>
<dbReference type="AlphaFoldDB" id="A0A4Q7UYT5"/>
<dbReference type="OrthoDB" id="4742319at2"/>
<dbReference type="EMBL" id="SHKL01000001">
    <property type="protein sequence ID" value="RZT87297.1"/>
    <property type="molecule type" value="Genomic_DNA"/>
</dbReference>
<dbReference type="Proteomes" id="UP000291591">
    <property type="component" value="Unassembled WGS sequence"/>
</dbReference>